<reference evidence="1 2" key="1">
    <citation type="submission" date="2018-08" db="EMBL/GenBank/DDBJ databases">
        <title>Recombination of ecologically and evolutionarily significant loci maintains genetic cohesion in the Pseudomonas syringae species complex.</title>
        <authorList>
            <person name="Dillon M."/>
            <person name="Thakur S."/>
            <person name="Almeida R.N.D."/>
            <person name="Weir B.S."/>
            <person name="Guttman D.S."/>
        </authorList>
    </citation>
    <scope>NUCLEOTIDE SEQUENCE [LARGE SCALE GENOMIC DNA]</scope>
    <source>
        <strain evidence="1 2">ICMP 14479</strain>
    </source>
</reference>
<dbReference type="Proteomes" id="UP000280395">
    <property type="component" value="Unassembled WGS sequence"/>
</dbReference>
<comment type="caution">
    <text evidence="1">The sequence shown here is derived from an EMBL/GenBank/DDBJ whole genome shotgun (WGS) entry which is preliminary data.</text>
</comment>
<sequence length="56" mass="6075">MIGEEQRLVILTAYGRHPPLNGTAVSVESDRNIYSCPITSLIDTAVVVCFAQIRVG</sequence>
<dbReference type="AlphaFoldDB" id="A0A3M5VWP0"/>
<proteinExistence type="predicted"/>
<accession>A0A3M5VWP0</accession>
<protein>
    <submittedName>
        <fullName evidence="1">Uncharacterized protein</fullName>
    </submittedName>
</protein>
<name>A0A3M5VWP0_PSESX</name>
<organism evidence="1 2">
    <name type="scientific">Pseudomonas syringae pv. avii</name>
    <dbReference type="NCBI Taxonomy" id="663959"/>
    <lineage>
        <taxon>Bacteria</taxon>
        <taxon>Pseudomonadati</taxon>
        <taxon>Pseudomonadota</taxon>
        <taxon>Gammaproteobacteria</taxon>
        <taxon>Pseudomonadales</taxon>
        <taxon>Pseudomonadaceae</taxon>
        <taxon>Pseudomonas</taxon>
        <taxon>Pseudomonas syringae</taxon>
    </lineage>
</organism>
<dbReference type="EMBL" id="RBUA01000369">
    <property type="protein sequence ID" value="RMU62013.1"/>
    <property type="molecule type" value="Genomic_DNA"/>
</dbReference>
<evidence type="ECO:0000313" key="2">
    <source>
        <dbReference type="Proteomes" id="UP000280395"/>
    </source>
</evidence>
<gene>
    <name evidence="1" type="ORF">ALP29_200251</name>
</gene>
<evidence type="ECO:0000313" key="1">
    <source>
        <dbReference type="EMBL" id="RMU62013.1"/>
    </source>
</evidence>